<gene>
    <name evidence="1" type="ORF">NSPZN2_80017</name>
</gene>
<evidence type="ECO:0000313" key="2">
    <source>
        <dbReference type="Proteomes" id="UP000675880"/>
    </source>
</evidence>
<proteinExistence type="predicted"/>
<dbReference type="EMBL" id="CAJNBJ010000021">
    <property type="protein sequence ID" value="CAE6800052.1"/>
    <property type="molecule type" value="Genomic_DNA"/>
</dbReference>
<accession>A0ABM8SC09</accession>
<organism evidence="1 2">
    <name type="scientific">Nitrospira defluvii</name>
    <dbReference type="NCBI Taxonomy" id="330214"/>
    <lineage>
        <taxon>Bacteria</taxon>
        <taxon>Pseudomonadati</taxon>
        <taxon>Nitrospirota</taxon>
        <taxon>Nitrospiria</taxon>
        <taxon>Nitrospirales</taxon>
        <taxon>Nitrospiraceae</taxon>
        <taxon>Nitrospira</taxon>
    </lineage>
</organism>
<protein>
    <submittedName>
        <fullName evidence="1">Uncharacterized protein</fullName>
    </submittedName>
</protein>
<comment type="caution">
    <text evidence="1">The sequence shown here is derived from an EMBL/GenBank/DDBJ whole genome shotgun (WGS) entry which is preliminary data.</text>
</comment>
<name>A0ABM8SC09_9BACT</name>
<reference evidence="1 2" key="1">
    <citation type="submission" date="2021-02" db="EMBL/GenBank/DDBJ databases">
        <authorList>
            <person name="Han P."/>
        </authorList>
    </citation>
    <scope>NUCLEOTIDE SEQUENCE [LARGE SCALE GENOMIC DNA]</scope>
    <source>
        <strain evidence="1">Candidatus Nitrospira sp. ZN2</strain>
    </source>
</reference>
<sequence length="70" mass="8182">MFWNCLFGRWRACLRNGMSHLRWDGQASQKQDHDHRRHFHESHSLSSCLLSTLQVKFHACGAGLRMRSTG</sequence>
<dbReference type="Proteomes" id="UP000675880">
    <property type="component" value="Unassembled WGS sequence"/>
</dbReference>
<evidence type="ECO:0000313" key="1">
    <source>
        <dbReference type="EMBL" id="CAE6800052.1"/>
    </source>
</evidence>
<keyword evidence="2" id="KW-1185">Reference proteome</keyword>